<feature type="domain" description="Tudor" evidence="2">
    <location>
        <begin position="68"/>
        <end position="126"/>
    </location>
</feature>
<dbReference type="PROSITE" id="PS50304">
    <property type="entry name" value="TUDOR"/>
    <property type="match status" value="5"/>
</dbReference>
<dbReference type="GO" id="GO:0034587">
    <property type="term" value="P:piRNA processing"/>
    <property type="evidence" value="ECO:0000318"/>
    <property type="project" value="GO_Central"/>
</dbReference>
<dbReference type="SUPFAM" id="SSF63748">
    <property type="entry name" value="Tudor/PWWP/MBT"/>
    <property type="match status" value="7"/>
</dbReference>
<dbReference type="STRING" id="8090.ENSORLP00000032165"/>
<reference evidence="3" key="3">
    <citation type="submission" date="2025-09" db="UniProtKB">
        <authorList>
            <consortium name="Ensembl"/>
        </authorList>
    </citation>
    <scope>IDENTIFICATION</scope>
    <source>
        <strain evidence="3">Hd-rR</strain>
    </source>
</reference>
<dbReference type="InParanoid" id="A0A3B3HLH0"/>
<gene>
    <name evidence="3" type="primary">tdrd15</name>
</gene>
<organism evidence="3 4">
    <name type="scientific">Oryzias latipes</name>
    <name type="common">Japanese rice fish</name>
    <name type="synonym">Japanese killifish</name>
    <dbReference type="NCBI Taxonomy" id="8090"/>
    <lineage>
        <taxon>Eukaryota</taxon>
        <taxon>Metazoa</taxon>
        <taxon>Chordata</taxon>
        <taxon>Craniata</taxon>
        <taxon>Vertebrata</taxon>
        <taxon>Euteleostomi</taxon>
        <taxon>Actinopterygii</taxon>
        <taxon>Neopterygii</taxon>
        <taxon>Teleostei</taxon>
        <taxon>Neoteleostei</taxon>
        <taxon>Acanthomorphata</taxon>
        <taxon>Ovalentaria</taxon>
        <taxon>Atherinomorphae</taxon>
        <taxon>Beloniformes</taxon>
        <taxon>Adrianichthyidae</taxon>
        <taxon>Oryziinae</taxon>
        <taxon>Oryzias</taxon>
    </lineage>
</organism>
<dbReference type="GO" id="GO:0007283">
    <property type="term" value="P:spermatogenesis"/>
    <property type="evidence" value="ECO:0000318"/>
    <property type="project" value="GO_Central"/>
</dbReference>
<evidence type="ECO:0000259" key="2">
    <source>
        <dbReference type="PROSITE" id="PS50304"/>
    </source>
</evidence>
<sequence>MPSTPISCHEMSHDSGSSASLVDLKLTHLDWDAESALIHFQGQYLSTCEADYCALTAEIQRFPKTHVAVDVGEICLVEDRDSAQWFRGRVQNREESSYDVLLIDEGNVVTVDVSRISSCPEELLSLPPKLICGFLADVLLFQSCCQSSVDKFFSNLIGRNLTGFVHGTLPHHVVLLEAPEINRDLVQHGFGRHVDSDTFLCLVEMLTDVEFVQKSDPLSGKQRVRPLLQRYRDFLSFCGPRLACGTEAEVRVTAAFNMGLFYCRMVSSEADLSKMSSQIGASCDREQKSQQSLDELCAVKGKDEKWYRGFLLSAPIPSHLKVFFIDCGYFETVRADSVHKLPALGFNSAPLAFPCRLAAVTDRDEKAFRAGLLGGVLTVNIGGFQKEPFLYTVTITGVKEDLSTDPEPPEEPSSKARPLPPPKGAEFDGSVMCDLLSQTLAEEKIRGGSAFEGYVQFAKDPENFWVVSASGRDACQEMAAKMKEHYEKQKLCEDVLVDPKRGAMCCALYEADMHFYRAVVLNNLSYGAEVLFIDYGNIEKVPHIAIKNLPETFSSRPAFAVCCGLDNVVPTDDFWTTESCDFFREAVMGRTLQVHVVQIRKHKVIVDLFRKGSPASVAELLTSSKLAHYISMVPKNQGSGPSATTARTYHEDVGRNHFKNGAEHVKGLAGFTALSLKPGSQFPVCCSHISSLSEFWCQPRVTAPALEELMLEIQQYYDKHTVPFQPGDRCCVVRSPLDDRWYRGAVVEQKTDAFRVMLVDWGPTLQVTADRLQGLKLEFVGLEGQAFRCSLNRPLSRDGPDGADLLRTFVLDGPEHLECQLVCVLKVKGEGPCHVVRLYNTLTRQSVNSRLAELGPTGDGSEPTAAVCPESFVYSAFGLSAGNRERVYVTHVSSQREFYCQLGNNTGAMKELDRVTTVLCESGQPSGWDGVQKKPCLAKYLDGKWYRCSVLRAAAPPYVFVFFVDYGNTYICEKNNIAAIPAACRCLLDTPMQALKCNLVAVSNRPLCADAKGWLMDAALDRSMTAVVTGRRKDGSFDVDLYDGNVHVNQKVRELLAKLSLNPAALTNACNNKKRHSRRNGRNPERRNTPPAAKASRNSLWEDKTKDLQKAEDKGECKKRTKSSSNAKQARKPVLSPQQSHGEEERRPPVTPVINKKIGPGFRARAFTSFFTSVSSFFLQLSEDQAAIWKMEEDLNSDAVRDSLTPVSCVRNGDMVLAEFVEDGALYRSVVQSREGGSFGVDFIDYGNSAAVGREKIFALPEEHRRQHRLSVACSLLHANTYTGDAALADAMLETPLLVEFVCQSGLQWQVRVVVLDPKDEPEGESECQNRTRPPGSPAEQSGVCEEELQNTEPLPASTIKAGDPEPGMVLSGRSAGLQEVQSERLDGGVQVQNSLCLQNADEDLFLLDPTRPAKQQRRGLPRLAVSTTPQCGVEGTWTQTWNPKAEEELLLCEEDAKASEEEILAESFSEEGPAAPQPLHTAPVETDRAYAGVAASVTTPSDFSVALDGWLLSMVEVSLLLDELVEAAPPLSDALPGSCCLFQAEQRWCRTQIVGTDSALILDLVDYGYQRCVPLQRLSELKKLPEELSKIPRLTLSCCLRGVRAAAGRWSEEAALFFKELVCQKNLQIFFRERLSGSRWGVDVVADGVHAATELENAGLALQNQVGGPTERRLSPTAPSTNEAAPIFFLRVQLLLKMRDRRWR</sequence>
<feature type="domain" description="Tudor" evidence="2">
    <location>
        <begin position="498"/>
        <end position="556"/>
    </location>
</feature>
<dbReference type="GO" id="GO:0030719">
    <property type="term" value="P:P granule organization"/>
    <property type="evidence" value="ECO:0000318"/>
    <property type="project" value="GO_Central"/>
</dbReference>
<keyword evidence="4" id="KW-1185">Reference proteome</keyword>
<dbReference type="Proteomes" id="UP000001038">
    <property type="component" value="Chromosome 24"/>
</dbReference>
<reference evidence="3" key="2">
    <citation type="submission" date="2025-08" db="UniProtKB">
        <authorList>
            <consortium name="Ensembl"/>
        </authorList>
    </citation>
    <scope>IDENTIFICATION</scope>
    <source>
        <strain evidence="3">Hd-rR</strain>
    </source>
</reference>
<reference evidence="3 4" key="1">
    <citation type="journal article" date="2007" name="Nature">
        <title>The medaka draft genome and insights into vertebrate genome evolution.</title>
        <authorList>
            <person name="Kasahara M."/>
            <person name="Naruse K."/>
            <person name="Sasaki S."/>
            <person name="Nakatani Y."/>
            <person name="Qu W."/>
            <person name="Ahsan B."/>
            <person name="Yamada T."/>
            <person name="Nagayasu Y."/>
            <person name="Doi K."/>
            <person name="Kasai Y."/>
            <person name="Jindo T."/>
            <person name="Kobayashi D."/>
            <person name="Shimada A."/>
            <person name="Toyoda A."/>
            <person name="Kuroki Y."/>
            <person name="Fujiyama A."/>
            <person name="Sasaki T."/>
            <person name="Shimizu A."/>
            <person name="Asakawa S."/>
            <person name="Shimizu N."/>
            <person name="Hashimoto S."/>
            <person name="Yang J."/>
            <person name="Lee Y."/>
            <person name="Matsushima K."/>
            <person name="Sugano S."/>
            <person name="Sakaizumi M."/>
            <person name="Narita T."/>
            <person name="Ohishi K."/>
            <person name="Haga S."/>
            <person name="Ohta F."/>
            <person name="Nomoto H."/>
            <person name="Nogata K."/>
            <person name="Morishita T."/>
            <person name="Endo T."/>
            <person name="Shin-I T."/>
            <person name="Takeda H."/>
            <person name="Morishita S."/>
            <person name="Kohara Y."/>
        </authorList>
    </citation>
    <scope>NUCLEOTIDE SEQUENCE [LARGE SCALE GENOMIC DNA]</scope>
    <source>
        <strain evidence="3 4">Hd-rR</strain>
    </source>
</reference>
<dbReference type="InterPro" id="IPR047452">
    <property type="entry name" value="Tudor_TDRD15_rpt2"/>
</dbReference>
<dbReference type="Gene3D" id="2.40.50.90">
    <property type="match status" value="4"/>
</dbReference>
<feature type="compositionally biased region" description="Basic residues" evidence="1">
    <location>
        <begin position="1072"/>
        <end position="1081"/>
    </location>
</feature>
<dbReference type="PANTHER" id="PTHR22948">
    <property type="entry name" value="TUDOR DOMAIN CONTAINING PROTEIN"/>
    <property type="match status" value="1"/>
</dbReference>
<dbReference type="InterPro" id="IPR050621">
    <property type="entry name" value="Tudor_domain_containing"/>
</dbReference>
<evidence type="ECO:0000313" key="3">
    <source>
        <dbReference type="Ensembl" id="ENSORLP00000032165.1"/>
    </source>
</evidence>
<feature type="region of interest" description="Disordered" evidence="1">
    <location>
        <begin position="400"/>
        <end position="421"/>
    </location>
</feature>
<feature type="domain" description="Tudor" evidence="2">
    <location>
        <begin position="723"/>
        <end position="782"/>
    </location>
</feature>
<dbReference type="SMART" id="SM00333">
    <property type="entry name" value="TUDOR"/>
    <property type="match status" value="7"/>
</dbReference>
<evidence type="ECO:0000313" key="4">
    <source>
        <dbReference type="Proteomes" id="UP000001038"/>
    </source>
</evidence>
<dbReference type="InterPro" id="IPR002999">
    <property type="entry name" value="Tudor"/>
</dbReference>
<dbReference type="GO" id="GO:0043186">
    <property type="term" value="C:P granule"/>
    <property type="evidence" value="ECO:0000318"/>
    <property type="project" value="GO_Central"/>
</dbReference>
<feature type="domain" description="Tudor" evidence="2">
    <location>
        <begin position="929"/>
        <end position="987"/>
    </location>
</feature>
<accession>A0A3B3HLH0</accession>
<dbReference type="InterPro" id="IPR035437">
    <property type="entry name" value="SNase_OB-fold_sf"/>
</dbReference>
<dbReference type="Ensembl" id="ENSORLT00000040953.1">
    <property type="protein sequence ID" value="ENSORLP00000032165.1"/>
    <property type="gene ID" value="ENSORLG00000022820.1"/>
</dbReference>
<dbReference type="FunFam" id="2.30.30.140:FF:000018">
    <property type="entry name" value="Serine/threonine-protein kinase 31"/>
    <property type="match status" value="1"/>
</dbReference>
<dbReference type="GeneTree" id="ENSGT00940000162581"/>
<dbReference type="Pfam" id="PF00567">
    <property type="entry name" value="TUDOR"/>
    <property type="match status" value="7"/>
</dbReference>
<feature type="region of interest" description="Disordered" evidence="1">
    <location>
        <begin position="1067"/>
        <end position="1155"/>
    </location>
</feature>
<dbReference type="Bgee" id="ENSORLG00000022820">
    <property type="expression patterns" value="Expressed in testis and 8 other cell types or tissues"/>
</dbReference>
<dbReference type="Gene3D" id="2.30.30.140">
    <property type="match status" value="7"/>
</dbReference>
<dbReference type="CDD" id="cd20437">
    <property type="entry name" value="Tudor_TDRD15_rpt2"/>
    <property type="match status" value="1"/>
</dbReference>
<feature type="compositionally biased region" description="Basic and acidic residues" evidence="1">
    <location>
        <begin position="1100"/>
        <end position="1118"/>
    </location>
</feature>
<evidence type="ECO:0000256" key="1">
    <source>
        <dbReference type="SAM" id="MobiDB-lite"/>
    </source>
</evidence>
<feature type="domain" description="Tudor" evidence="2">
    <location>
        <begin position="1209"/>
        <end position="1267"/>
    </location>
</feature>
<feature type="region of interest" description="Disordered" evidence="1">
    <location>
        <begin position="1320"/>
        <end position="1365"/>
    </location>
</feature>
<name>A0A3B3HLH0_ORYLA</name>
<proteinExistence type="predicted"/>
<dbReference type="PANTHER" id="PTHR22948:SF29">
    <property type="entry name" value="FI02030P-RELATED"/>
    <property type="match status" value="1"/>
</dbReference>
<protein>
    <submittedName>
        <fullName evidence="3">Tudor domain containing 15</fullName>
    </submittedName>
</protein>